<dbReference type="InterPro" id="IPR026591">
    <property type="entry name" value="Sirtuin_cat_small_dom_sf"/>
</dbReference>
<feature type="non-terminal residue" evidence="4">
    <location>
        <position position="200"/>
    </location>
</feature>
<dbReference type="GO" id="GO:0070403">
    <property type="term" value="F:NAD+ binding"/>
    <property type="evidence" value="ECO:0007669"/>
    <property type="project" value="InterPro"/>
</dbReference>
<dbReference type="OrthoDB" id="424302at2759"/>
<dbReference type="InterPro" id="IPR003000">
    <property type="entry name" value="Sirtuin"/>
</dbReference>
<gene>
    <name evidence="4" type="ORF">CTOB1V02_LOCUS15610</name>
</gene>
<keyword evidence="2" id="KW-0520">NAD</keyword>
<dbReference type="PROSITE" id="PS50305">
    <property type="entry name" value="SIRTUIN"/>
    <property type="match status" value="1"/>
</dbReference>
<reference evidence="4" key="1">
    <citation type="submission" date="2020-11" db="EMBL/GenBank/DDBJ databases">
        <authorList>
            <person name="Tran Van P."/>
        </authorList>
    </citation>
    <scope>NUCLEOTIDE SEQUENCE</scope>
</reference>
<dbReference type="SUPFAM" id="SSF52467">
    <property type="entry name" value="DHS-like NAD/FAD-binding domain"/>
    <property type="match status" value="1"/>
</dbReference>
<dbReference type="PANTHER" id="PTHR11085">
    <property type="entry name" value="NAD-DEPENDENT PROTEIN DEACYLASE SIRTUIN-5, MITOCHONDRIAL-RELATED"/>
    <property type="match status" value="1"/>
</dbReference>
<accession>A0A7R8WZF0</accession>
<proteinExistence type="predicted"/>
<dbReference type="Pfam" id="PF02146">
    <property type="entry name" value="SIR2"/>
    <property type="match status" value="1"/>
</dbReference>
<dbReference type="EMBL" id="OB692120">
    <property type="protein sequence ID" value="CAD7237795.1"/>
    <property type="molecule type" value="Genomic_DNA"/>
</dbReference>
<dbReference type="Gene3D" id="3.30.1600.10">
    <property type="entry name" value="SIR2/SIRT2 'Small Domain"/>
    <property type="match status" value="1"/>
</dbReference>
<comment type="caution">
    <text evidence="3">Lacks conserved residue(s) required for the propagation of feature annotation.</text>
</comment>
<evidence type="ECO:0000256" key="1">
    <source>
        <dbReference type="ARBA" id="ARBA00022679"/>
    </source>
</evidence>
<dbReference type="InterPro" id="IPR050134">
    <property type="entry name" value="NAD-dep_sirtuin_deacylases"/>
</dbReference>
<dbReference type="PANTHER" id="PTHR11085:SF10">
    <property type="entry name" value="NAD-DEPENDENT PROTEIN DEACYLASE SIRTUIN-5, MITOCHONDRIAL-RELATED"/>
    <property type="match status" value="1"/>
</dbReference>
<dbReference type="Gene3D" id="3.40.50.1220">
    <property type="entry name" value="TPP-binding domain"/>
    <property type="match status" value="1"/>
</dbReference>
<name>A0A7R8WZF0_9CRUS</name>
<dbReference type="InterPro" id="IPR029035">
    <property type="entry name" value="DHS-like_NAD/FAD-binding_dom"/>
</dbReference>
<organism evidence="4">
    <name type="scientific">Cyprideis torosa</name>
    <dbReference type="NCBI Taxonomy" id="163714"/>
    <lineage>
        <taxon>Eukaryota</taxon>
        <taxon>Metazoa</taxon>
        <taxon>Ecdysozoa</taxon>
        <taxon>Arthropoda</taxon>
        <taxon>Crustacea</taxon>
        <taxon>Oligostraca</taxon>
        <taxon>Ostracoda</taxon>
        <taxon>Podocopa</taxon>
        <taxon>Podocopida</taxon>
        <taxon>Cytherocopina</taxon>
        <taxon>Cytheroidea</taxon>
        <taxon>Cytherideidae</taxon>
        <taxon>Cyprideis</taxon>
    </lineage>
</organism>
<protein>
    <submittedName>
        <fullName evidence="4">Uncharacterized protein</fullName>
    </submittedName>
</protein>
<dbReference type="AlphaFoldDB" id="A0A7R8WZF0"/>
<feature type="non-terminal residue" evidence="4">
    <location>
        <position position="1"/>
    </location>
</feature>
<dbReference type="InterPro" id="IPR026590">
    <property type="entry name" value="Ssirtuin_cat_dom"/>
</dbReference>
<dbReference type="GO" id="GO:0017136">
    <property type="term" value="F:histone deacetylase activity, NAD-dependent"/>
    <property type="evidence" value="ECO:0007669"/>
    <property type="project" value="TreeGrafter"/>
</dbReference>
<evidence type="ECO:0000256" key="2">
    <source>
        <dbReference type="ARBA" id="ARBA00023027"/>
    </source>
</evidence>
<evidence type="ECO:0000313" key="4">
    <source>
        <dbReference type="EMBL" id="CAD7237795.1"/>
    </source>
</evidence>
<evidence type="ECO:0000256" key="3">
    <source>
        <dbReference type="PROSITE-ProRule" id="PRU00236"/>
    </source>
</evidence>
<keyword evidence="1" id="KW-0808">Transferase</keyword>
<sequence>TIADAKPNPAHFALAELEKAGFVELLITQNVDNLHQQAGSRHVIDLHGNLRDIHCLDCAERSSRDELQQRIGELNPHLQGLVAEIRPDGDAILGDEHIGQVKVPECITCGGVLMPEVVFFGGTVPVTRVQYCLDALQRADALLVVGSSLKVYSGYRFCLRAKEWNKPIALLNPGNTRADELAALHLKSDASILLPQATDL</sequence>